<evidence type="ECO:0000259" key="1">
    <source>
        <dbReference type="PROSITE" id="PS50075"/>
    </source>
</evidence>
<dbReference type="InterPro" id="IPR009081">
    <property type="entry name" value="PP-bd_ACP"/>
</dbReference>
<feature type="domain" description="Carrier" evidence="1">
    <location>
        <begin position="4"/>
        <end position="83"/>
    </location>
</feature>
<dbReference type="InterPro" id="IPR036736">
    <property type="entry name" value="ACP-like_sf"/>
</dbReference>
<dbReference type="AlphaFoldDB" id="A0A2R3ZDP2"/>
<name>A0A2R3ZDP2_9CYAN</name>
<dbReference type="RefSeq" id="WP_207765339.1">
    <property type="nucleotide sequence ID" value="NZ_PGEM01000001.1"/>
</dbReference>
<dbReference type="Gene3D" id="1.10.1200.10">
    <property type="entry name" value="ACP-like"/>
    <property type="match status" value="1"/>
</dbReference>
<accession>A0A2R3ZDP2</accession>
<dbReference type="Pfam" id="PF00550">
    <property type="entry name" value="PP-binding"/>
    <property type="match status" value="1"/>
</dbReference>
<dbReference type="PROSITE" id="PS50075">
    <property type="entry name" value="CARRIER"/>
    <property type="match status" value="1"/>
</dbReference>
<reference evidence="2" key="1">
    <citation type="journal article" date="2018" name="ACS Chem. Biol.">
        <title>Discovery of a pederin family compound in a non-symbiotic bloom-forming cyanobacterium.</title>
        <authorList>
            <person name="Kust A."/>
            <person name="Mares J."/>
            <person name="Jokela J."/>
            <person name="Urajova P."/>
            <person name="Hajek J."/>
            <person name="Saurav K."/>
            <person name="Voracova K."/>
            <person name="Fewer D.P."/>
            <person name="Haapaniemi E."/>
            <person name="Permi P."/>
            <person name="Rehakova K."/>
            <person name="Sivonen K."/>
            <person name="Hrouzek P."/>
        </authorList>
    </citation>
    <scope>NUCLEOTIDE SEQUENCE</scope>
    <source>
        <strain evidence="2">CHARLIE-1</strain>
    </source>
</reference>
<sequence length="86" mass="9646">MKTEITRDRIFNIIVQNTCVVIPELEGHSFVETDRLADLGANSMDRAEIVMMTLESLSLKIPLIELVSAKNIGKLADLLHEKHQST</sequence>
<proteinExistence type="predicted"/>
<protein>
    <submittedName>
        <fullName evidence="2">CusG</fullName>
    </submittedName>
</protein>
<organism evidence="2">
    <name type="scientific">Cuspidothrix issatschenkoi CHARLIE-1</name>
    <dbReference type="NCBI Taxonomy" id="2052836"/>
    <lineage>
        <taxon>Bacteria</taxon>
        <taxon>Bacillati</taxon>
        <taxon>Cyanobacteriota</taxon>
        <taxon>Cyanophyceae</taxon>
        <taxon>Nostocales</taxon>
        <taxon>Aphanizomenonaceae</taxon>
        <taxon>Cuspidothrix</taxon>
    </lineage>
</organism>
<evidence type="ECO:0000313" key="2">
    <source>
        <dbReference type="EMBL" id="AVR48538.1"/>
    </source>
</evidence>
<dbReference type="NCBIfam" id="NF005502">
    <property type="entry name" value="PRK07117.1"/>
    <property type="match status" value="1"/>
</dbReference>
<gene>
    <name evidence="2" type="primary">cusG</name>
</gene>
<dbReference type="SUPFAM" id="SSF47336">
    <property type="entry name" value="ACP-like"/>
    <property type="match status" value="1"/>
</dbReference>
<dbReference type="EMBL" id="MG518226">
    <property type="protein sequence ID" value="AVR48538.1"/>
    <property type="molecule type" value="Genomic_DNA"/>
</dbReference>